<keyword evidence="5 9" id="KW-0269">Exonuclease</keyword>
<evidence type="ECO:0000259" key="8">
    <source>
        <dbReference type="Pfam" id="PF17768"/>
    </source>
</evidence>
<dbReference type="STRING" id="1802620.A3D91_00600"/>
<dbReference type="Pfam" id="PF17768">
    <property type="entry name" value="RecJ_OB"/>
    <property type="match status" value="1"/>
</dbReference>
<dbReference type="InterPro" id="IPR001667">
    <property type="entry name" value="DDH_dom"/>
</dbReference>
<dbReference type="Gene3D" id="3.90.1640.30">
    <property type="match status" value="1"/>
</dbReference>
<gene>
    <name evidence="9" type="ORF">A3D91_00600</name>
</gene>
<evidence type="ECO:0000256" key="1">
    <source>
        <dbReference type="ARBA" id="ARBA00005915"/>
    </source>
</evidence>
<dbReference type="Pfam" id="PF02272">
    <property type="entry name" value="DHHA1"/>
    <property type="match status" value="1"/>
</dbReference>
<dbReference type="PANTHER" id="PTHR30255:SF2">
    <property type="entry name" value="SINGLE-STRANDED-DNA-SPECIFIC EXONUCLEASE RECJ"/>
    <property type="match status" value="1"/>
</dbReference>
<dbReference type="InterPro" id="IPR003156">
    <property type="entry name" value="DHHA1_dom"/>
</dbReference>
<evidence type="ECO:0000313" key="10">
    <source>
        <dbReference type="Proteomes" id="UP000178127"/>
    </source>
</evidence>
<protein>
    <recommendedName>
        <fullName evidence="2">Single-stranded-DNA-specific exonuclease RecJ</fullName>
    </recommendedName>
</protein>
<organism evidence="9 10">
    <name type="scientific">candidate division WWE3 bacterium RIFCSPHIGHO2_02_FULL_38_14</name>
    <dbReference type="NCBI Taxonomy" id="1802620"/>
    <lineage>
        <taxon>Bacteria</taxon>
        <taxon>Katanobacteria</taxon>
    </lineage>
</organism>
<evidence type="ECO:0000256" key="4">
    <source>
        <dbReference type="ARBA" id="ARBA00022801"/>
    </source>
</evidence>
<dbReference type="PANTHER" id="PTHR30255">
    <property type="entry name" value="SINGLE-STRANDED-DNA-SPECIFIC EXONUCLEASE RECJ"/>
    <property type="match status" value="1"/>
</dbReference>
<feature type="domain" description="DDH" evidence="6">
    <location>
        <begin position="75"/>
        <end position="210"/>
    </location>
</feature>
<evidence type="ECO:0000313" key="9">
    <source>
        <dbReference type="EMBL" id="OGC54381.1"/>
    </source>
</evidence>
<accession>A0A1F4VAY3</accession>
<dbReference type="GO" id="GO:0003676">
    <property type="term" value="F:nucleic acid binding"/>
    <property type="evidence" value="ECO:0007669"/>
    <property type="project" value="InterPro"/>
</dbReference>
<sequence length="567" mass="62793">MLLKKWNLLKNYDGSVPVAKQLLENRGITGESAVEKFLNPPKSLDLIQLLDDDFKVSLESSKNIILKSISENEPIIVYGDYDADGVCATAILYKTITGKMKYENCYYFIPNRFEHGYGLSNKSIDQAIEKSGGLNNDSHGVSDGRVKNNKKILFITVDSGITAVNETDYIKSLGCSIIITDHHQKPEILPKADNILWNDKLVGSGIAFVLACYLGFFDEHLLSLSAIATVTDLQPVLGLNRSIVKDGLEVLNNNPPVGIKTLLKLSGKNITEITTYDLGWIIGPRLNSSGRIVDAEDSLKLLLSNSEEEAQTYALKLNSVNSERQDKTIEMYEVASIYETSKAPKLILSSSEDYHEGIIGLVAAKLVQKYYRPSIVVSLGEEYGKGSVRSIPGVDIISALRKYSHMFVSLGGHPMAAGFTILRSKLEEAHSLLLAEMEKLITEELLTPAIDIDLKIPLTKVNPEFVREVNLLKPFGMGNPEPLFLSENAGIANMNIVGKDRQHLSFRFFSGSNYYKGIFFGGAEYANSLNIGDRVDVVYSVKESEFNGSKYIELIIKDLKKSLDINR</sequence>
<dbReference type="SUPFAM" id="SSF64182">
    <property type="entry name" value="DHH phosphoesterases"/>
    <property type="match status" value="1"/>
</dbReference>
<comment type="similarity">
    <text evidence="1">Belongs to the RecJ family.</text>
</comment>
<evidence type="ECO:0000256" key="5">
    <source>
        <dbReference type="ARBA" id="ARBA00022839"/>
    </source>
</evidence>
<evidence type="ECO:0000256" key="2">
    <source>
        <dbReference type="ARBA" id="ARBA00019841"/>
    </source>
</evidence>
<dbReference type="InterPro" id="IPR004610">
    <property type="entry name" value="RecJ"/>
</dbReference>
<dbReference type="InterPro" id="IPR041122">
    <property type="entry name" value="RecJ_OB"/>
</dbReference>
<comment type="caution">
    <text evidence="9">The sequence shown here is derived from an EMBL/GenBank/DDBJ whole genome shotgun (WGS) entry which is preliminary data.</text>
</comment>
<proteinExistence type="inferred from homology"/>
<dbReference type="Proteomes" id="UP000178127">
    <property type="component" value="Unassembled WGS sequence"/>
</dbReference>
<evidence type="ECO:0000259" key="7">
    <source>
        <dbReference type="Pfam" id="PF02272"/>
    </source>
</evidence>
<evidence type="ECO:0000256" key="3">
    <source>
        <dbReference type="ARBA" id="ARBA00022722"/>
    </source>
</evidence>
<dbReference type="AlphaFoldDB" id="A0A1F4VAY3"/>
<feature type="domain" description="RecJ OB" evidence="8">
    <location>
        <begin position="452"/>
        <end position="558"/>
    </location>
</feature>
<dbReference type="InterPro" id="IPR038763">
    <property type="entry name" value="DHH_sf"/>
</dbReference>
<dbReference type="InterPro" id="IPR051673">
    <property type="entry name" value="SSDNA_exonuclease_RecJ"/>
</dbReference>
<dbReference type="EMBL" id="MEVD01000003">
    <property type="protein sequence ID" value="OGC54381.1"/>
    <property type="molecule type" value="Genomic_DNA"/>
</dbReference>
<dbReference type="Gene3D" id="2.40.50.460">
    <property type="match status" value="1"/>
</dbReference>
<dbReference type="GO" id="GO:0006281">
    <property type="term" value="P:DNA repair"/>
    <property type="evidence" value="ECO:0007669"/>
    <property type="project" value="InterPro"/>
</dbReference>
<keyword evidence="3" id="KW-0540">Nuclease</keyword>
<feature type="domain" description="DHHA1" evidence="7">
    <location>
        <begin position="346"/>
        <end position="437"/>
    </location>
</feature>
<dbReference type="GO" id="GO:0006310">
    <property type="term" value="P:DNA recombination"/>
    <property type="evidence" value="ECO:0007669"/>
    <property type="project" value="InterPro"/>
</dbReference>
<dbReference type="NCBIfam" id="TIGR00644">
    <property type="entry name" value="recJ"/>
    <property type="match status" value="1"/>
</dbReference>
<dbReference type="GO" id="GO:0008409">
    <property type="term" value="F:5'-3' exonuclease activity"/>
    <property type="evidence" value="ECO:0007669"/>
    <property type="project" value="InterPro"/>
</dbReference>
<reference evidence="9 10" key="1">
    <citation type="journal article" date="2016" name="Nat. Commun.">
        <title>Thousands of microbial genomes shed light on interconnected biogeochemical processes in an aquifer system.</title>
        <authorList>
            <person name="Anantharaman K."/>
            <person name="Brown C.T."/>
            <person name="Hug L.A."/>
            <person name="Sharon I."/>
            <person name="Castelle C.J."/>
            <person name="Probst A.J."/>
            <person name="Thomas B.C."/>
            <person name="Singh A."/>
            <person name="Wilkins M.J."/>
            <person name="Karaoz U."/>
            <person name="Brodie E.L."/>
            <person name="Williams K.H."/>
            <person name="Hubbard S.S."/>
            <person name="Banfield J.F."/>
        </authorList>
    </citation>
    <scope>NUCLEOTIDE SEQUENCE [LARGE SCALE GENOMIC DNA]</scope>
</reference>
<keyword evidence="4" id="KW-0378">Hydrolase</keyword>
<evidence type="ECO:0000259" key="6">
    <source>
        <dbReference type="Pfam" id="PF01368"/>
    </source>
</evidence>
<name>A0A1F4VAY3_UNCKA</name>
<dbReference type="Pfam" id="PF01368">
    <property type="entry name" value="DHH"/>
    <property type="match status" value="1"/>
</dbReference>